<feature type="transmembrane region" description="Helical" evidence="8">
    <location>
        <begin position="168"/>
        <end position="185"/>
    </location>
</feature>
<evidence type="ECO:0000256" key="8">
    <source>
        <dbReference type="RuleBase" id="RU363041"/>
    </source>
</evidence>
<feature type="transmembrane region" description="Helical" evidence="8">
    <location>
        <begin position="230"/>
        <end position="247"/>
    </location>
</feature>
<reference evidence="9 10" key="1">
    <citation type="submission" date="2019-09" db="EMBL/GenBank/DDBJ databases">
        <title>Salinarimonas rosea gen. nov., sp. nov., a new member of the a-2 subgroup of the Proteobacteria.</title>
        <authorList>
            <person name="Liu J."/>
        </authorList>
    </citation>
    <scope>NUCLEOTIDE SEQUENCE [LARGE SCALE GENOMIC DNA]</scope>
    <source>
        <strain evidence="9 10">BN140002</strain>
    </source>
</reference>
<comment type="caution">
    <text evidence="9">The sequence shown here is derived from an EMBL/GenBank/DDBJ whole genome shotgun (WGS) entry which is preliminary data.</text>
</comment>
<organism evidence="9 10">
    <name type="scientific">Salinarimonas soli</name>
    <dbReference type="NCBI Taxonomy" id="1638099"/>
    <lineage>
        <taxon>Bacteria</taxon>
        <taxon>Pseudomonadati</taxon>
        <taxon>Pseudomonadota</taxon>
        <taxon>Alphaproteobacteria</taxon>
        <taxon>Hyphomicrobiales</taxon>
        <taxon>Salinarimonadaceae</taxon>
        <taxon>Salinarimonas</taxon>
    </lineage>
</organism>
<comment type="similarity">
    <text evidence="2 8">Belongs to the 4-toluene sulfonate uptake permease (TSUP) (TC 2.A.102) family.</text>
</comment>
<dbReference type="Pfam" id="PF01925">
    <property type="entry name" value="TauE"/>
    <property type="match status" value="1"/>
</dbReference>
<evidence type="ECO:0000256" key="6">
    <source>
        <dbReference type="ARBA" id="ARBA00022989"/>
    </source>
</evidence>
<dbReference type="PANTHER" id="PTHR30269:SF32">
    <property type="entry name" value="MEMBRANE TRANSPORTER PROTEIN-RELATED"/>
    <property type="match status" value="1"/>
</dbReference>
<accession>A0A5B2VE12</accession>
<keyword evidence="5 8" id="KW-0812">Transmembrane</keyword>
<evidence type="ECO:0000256" key="3">
    <source>
        <dbReference type="ARBA" id="ARBA00022448"/>
    </source>
</evidence>
<protein>
    <recommendedName>
        <fullName evidence="8">Probable membrane transporter protein</fullName>
    </recommendedName>
</protein>
<feature type="transmembrane region" description="Helical" evidence="8">
    <location>
        <begin position="78"/>
        <end position="97"/>
    </location>
</feature>
<dbReference type="Proteomes" id="UP000323142">
    <property type="component" value="Unassembled WGS sequence"/>
</dbReference>
<feature type="transmembrane region" description="Helical" evidence="8">
    <location>
        <begin position="32"/>
        <end position="57"/>
    </location>
</feature>
<feature type="transmembrane region" description="Helical" evidence="8">
    <location>
        <begin position="135"/>
        <end position="156"/>
    </location>
</feature>
<feature type="transmembrane region" description="Helical" evidence="8">
    <location>
        <begin position="192"/>
        <end position="218"/>
    </location>
</feature>
<proteinExistence type="inferred from homology"/>
<dbReference type="AlphaFoldDB" id="A0A5B2VE12"/>
<evidence type="ECO:0000256" key="2">
    <source>
        <dbReference type="ARBA" id="ARBA00009142"/>
    </source>
</evidence>
<comment type="subcellular location">
    <subcellularLocation>
        <location evidence="1 8">Cell membrane</location>
        <topology evidence="1 8">Multi-pass membrane protein</topology>
    </subcellularLocation>
</comment>
<keyword evidence="4 8" id="KW-1003">Cell membrane</keyword>
<dbReference type="OrthoDB" id="9800873at2"/>
<evidence type="ECO:0000313" key="10">
    <source>
        <dbReference type="Proteomes" id="UP000323142"/>
    </source>
</evidence>
<evidence type="ECO:0000256" key="4">
    <source>
        <dbReference type="ARBA" id="ARBA00022475"/>
    </source>
</evidence>
<feature type="transmembrane region" description="Helical" evidence="8">
    <location>
        <begin position="103"/>
        <end position="123"/>
    </location>
</feature>
<keyword evidence="3" id="KW-0813">Transport</keyword>
<sequence>MALPLDGTFLVVLAIFAFAGFVKGMLGLGLPAIAVGLLGTLMAPAQAAAILIVPAFVTNVWQLAGPSLPALARRLATMMLGIAAGTFLGAGLITGAAGGRASAALGVALAAYAAFGLTGLRLAVAPRREPWLSPLIGAATGVISGATGVFSIPAVPYLQALGLEKDELVQALGLSFLVSTVSLGLSLSSNGLFGASIAGTSLMALAPALLGMALGQAVRTRISTDRFRRWFYWGLLLLGAHLALRGLA</sequence>
<dbReference type="EMBL" id="VUOA01000022">
    <property type="protein sequence ID" value="KAA2236876.1"/>
    <property type="molecule type" value="Genomic_DNA"/>
</dbReference>
<evidence type="ECO:0000256" key="5">
    <source>
        <dbReference type="ARBA" id="ARBA00022692"/>
    </source>
</evidence>
<gene>
    <name evidence="9" type="ORF">F0L46_12865</name>
</gene>
<evidence type="ECO:0000256" key="1">
    <source>
        <dbReference type="ARBA" id="ARBA00004651"/>
    </source>
</evidence>
<dbReference type="InterPro" id="IPR052017">
    <property type="entry name" value="TSUP"/>
</dbReference>
<keyword evidence="7 8" id="KW-0472">Membrane</keyword>
<reference evidence="9 10" key="2">
    <citation type="submission" date="2019-09" db="EMBL/GenBank/DDBJ databases">
        <authorList>
            <person name="Jin C."/>
        </authorList>
    </citation>
    <scope>NUCLEOTIDE SEQUENCE [LARGE SCALE GENOMIC DNA]</scope>
    <source>
        <strain evidence="9 10">BN140002</strain>
    </source>
</reference>
<feature type="transmembrane region" description="Helical" evidence="8">
    <location>
        <begin position="7"/>
        <end position="26"/>
    </location>
</feature>
<dbReference type="PANTHER" id="PTHR30269">
    <property type="entry name" value="TRANSMEMBRANE PROTEIN YFCA"/>
    <property type="match status" value="1"/>
</dbReference>
<name>A0A5B2VE12_9HYPH</name>
<dbReference type="RefSeq" id="WP_149818109.1">
    <property type="nucleotide sequence ID" value="NZ_VUOA01000022.1"/>
</dbReference>
<dbReference type="GO" id="GO:0005886">
    <property type="term" value="C:plasma membrane"/>
    <property type="evidence" value="ECO:0007669"/>
    <property type="project" value="UniProtKB-SubCell"/>
</dbReference>
<evidence type="ECO:0000256" key="7">
    <source>
        <dbReference type="ARBA" id="ARBA00023136"/>
    </source>
</evidence>
<dbReference type="InterPro" id="IPR002781">
    <property type="entry name" value="TM_pro_TauE-like"/>
</dbReference>
<keyword evidence="6 8" id="KW-1133">Transmembrane helix</keyword>
<keyword evidence="10" id="KW-1185">Reference proteome</keyword>
<evidence type="ECO:0000313" key="9">
    <source>
        <dbReference type="EMBL" id="KAA2236876.1"/>
    </source>
</evidence>